<dbReference type="EMBL" id="NHYD01000439">
    <property type="protein sequence ID" value="PPQ94164.1"/>
    <property type="molecule type" value="Genomic_DNA"/>
</dbReference>
<evidence type="ECO:0000313" key="3">
    <source>
        <dbReference type="EMBL" id="PPQ94164.1"/>
    </source>
</evidence>
<evidence type="ECO:0000256" key="1">
    <source>
        <dbReference type="SAM" id="MobiDB-lite"/>
    </source>
</evidence>
<comment type="caution">
    <text evidence="3">The sequence shown here is derived from an EMBL/GenBank/DDBJ whole genome shotgun (WGS) entry which is preliminary data.</text>
</comment>
<dbReference type="AlphaFoldDB" id="A0A409XU04"/>
<protein>
    <submittedName>
        <fullName evidence="3">Uncharacterized protein</fullName>
    </submittedName>
</protein>
<keyword evidence="2" id="KW-1133">Transmembrane helix</keyword>
<proteinExistence type="predicted"/>
<organism evidence="3 4">
    <name type="scientific">Psilocybe cyanescens</name>
    <dbReference type="NCBI Taxonomy" id="93625"/>
    <lineage>
        <taxon>Eukaryota</taxon>
        <taxon>Fungi</taxon>
        <taxon>Dikarya</taxon>
        <taxon>Basidiomycota</taxon>
        <taxon>Agaricomycotina</taxon>
        <taxon>Agaricomycetes</taxon>
        <taxon>Agaricomycetidae</taxon>
        <taxon>Agaricales</taxon>
        <taxon>Agaricineae</taxon>
        <taxon>Strophariaceae</taxon>
        <taxon>Psilocybe</taxon>
    </lineage>
</organism>
<dbReference type="InParanoid" id="A0A409XU04"/>
<keyword evidence="2" id="KW-0812">Transmembrane</keyword>
<evidence type="ECO:0000313" key="4">
    <source>
        <dbReference type="Proteomes" id="UP000283269"/>
    </source>
</evidence>
<keyword evidence="2" id="KW-0472">Membrane</keyword>
<dbReference type="Proteomes" id="UP000283269">
    <property type="component" value="Unassembled WGS sequence"/>
</dbReference>
<keyword evidence="4" id="KW-1185">Reference proteome</keyword>
<gene>
    <name evidence="3" type="ORF">CVT25_003764</name>
</gene>
<evidence type="ECO:0000256" key="2">
    <source>
        <dbReference type="SAM" id="Phobius"/>
    </source>
</evidence>
<feature type="region of interest" description="Disordered" evidence="1">
    <location>
        <begin position="207"/>
        <end position="230"/>
    </location>
</feature>
<accession>A0A409XU04</accession>
<sequence>MSSNALIVYQPTNSVTDTHTHQVNDTLVGVILGRWDLTLMPAKTLVSEIYAVSASFESSTASDSNPNPNPNPKVLGEGVGIGENGGVTLEGKGSVEVGVKVKAELKLKLKVAVKVKVKVEEAGDGREGTSQCKTSSLLVGAIINFWALHRLAMLSWLLPMLAISMHLFSSVVVVVRVKVGSTLVPESSQAVTGAAWGWAGRGRVEATDRGWEGEGENMEDRNSNHEEEEDEEMQMVLSMEKEVSPNTSFLPFLTHAPMKLFSTDSCVPLFIDLS</sequence>
<feature type="compositionally biased region" description="Basic and acidic residues" evidence="1">
    <location>
        <begin position="207"/>
        <end position="225"/>
    </location>
</feature>
<feature type="transmembrane region" description="Helical" evidence="2">
    <location>
        <begin position="153"/>
        <end position="175"/>
    </location>
</feature>
<reference evidence="3 4" key="1">
    <citation type="journal article" date="2018" name="Evol. Lett.">
        <title>Horizontal gene cluster transfer increased hallucinogenic mushroom diversity.</title>
        <authorList>
            <person name="Reynolds H.T."/>
            <person name="Vijayakumar V."/>
            <person name="Gluck-Thaler E."/>
            <person name="Korotkin H.B."/>
            <person name="Matheny P.B."/>
            <person name="Slot J.C."/>
        </authorList>
    </citation>
    <scope>NUCLEOTIDE SEQUENCE [LARGE SCALE GENOMIC DNA]</scope>
    <source>
        <strain evidence="3 4">2631</strain>
    </source>
</reference>
<name>A0A409XU04_PSICY</name>